<evidence type="ECO:0000313" key="1">
    <source>
        <dbReference type="EMBL" id="KAL3274223.1"/>
    </source>
</evidence>
<protein>
    <submittedName>
        <fullName evidence="1">Uncharacterized protein</fullName>
    </submittedName>
</protein>
<keyword evidence="2" id="KW-1185">Reference proteome</keyword>
<sequence length="54" mass="6297">EVERSIDNESNEDIESSWEVLKEALTSTQKTYIGFADNIKTQEWMTDEILTLMN</sequence>
<name>A0ABD2N6C7_9CUCU</name>
<accession>A0ABD2N6C7</accession>
<feature type="non-terminal residue" evidence="1">
    <location>
        <position position="1"/>
    </location>
</feature>
<dbReference type="Proteomes" id="UP001516400">
    <property type="component" value="Unassembled WGS sequence"/>
</dbReference>
<dbReference type="AlphaFoldDB" id="A0ABD2N6C7"/>
<proteinExistence type="predicted"/>
<reference evidence="1 2" key="1">
    <citation type="journal article" date="2021" name="BMC Biol.">
        <title>Horizontally acquired antibacterial genes associated with adaptive radiation of ladybird beetles.</title>
        <authorList>
            <person name="Li H.S."/>
            <person name="Tang X.F."/>
            <person name="Huang Y.H."/>
            <person name="Xu Z.Y."/>
            <person name="Chen M.L."/>
            <person name="Du X.Y."/>
            <person name="Qiu B.Y."/>
            <person name="Chen P.T."/>
            <person name="Zhang W."/>
            <person name="Slipinski A."/>
            <person name="Escalona H.E."/>
            <person name="Waterhouse R.M."/>
            <person name="Zwick A."/>
            <person name="Pang H."/>
        </authorList>
    </citation>
    <scope>NUCLEOTIDE SEQUENCE [LARGE SCALE GENOMIC DNA]</scope>
    <source>
        <strain evidence="1">SYSU2018</strain>
    </source>
</reference>
<evidence type="ECO:0000313" key="2">
    <source>
        <dbReference type="Proteomes" id="UP001516400"/>
    </source>
</evidence>
<comment type="caution">
    <text evidence="1">The sequence shown here is derived from an EMBL/GenBank/DDBJ whole genome shotgun (WGS) entry which is preliminary data.</text>
</comment>
<gene>
    <name evidence="1" type="ORF">HHI36_015634</name>
</gene>
<dbReference type="EMBL" id="JABFTP020000062">
    <property type="protein sequence ID" value="KAL3274223.1"/>
    <property type="molecule type" value="Genomic_DNA"/>
</dbReference>
<organism evidence="1 2">
    <name type="scientific">Cryptolaemus montrouzieri</name>
    <dbReference type="NCBI Taxonomy" id="559131"/>
    <lineage>
        <taxon>Eukaryota</taxon>
        <taxon>Metazoa</taxon>
        <taxon>Ecdysozoa</taxon>
        <taxon>Arthropoda</taxon>
        <taxon>Hexapoda</taxon>
        <taxon>Insecta</taxon>
        <taxon>Pterygota</taxon>
        <taxon>Neoptera</taxon>
        <taxon>Endopterygota</taxon>
        <taxon>Coleoptera</taxon>
        <taxon>Polyphaga</taxon>
        <taxon>Cucujiformia</taxon>
        <taxon>Coccinelloidea</taxon>
        <taxon>Coccinellidae</taxon>
        <taxon>Scymninae</taxon>
        <taxon>Scymnini</taxon>
        <taxon>Cryptolaemus</taxon>
    </lineage>
</organism>
<feature type="non-terminal residue" evidence="1">
    <location>
        <position position="54"/>
    </location>
</feature>